<dbReference type="SUPFAM" id="SSF52172">
    <property type="entry name" value="CheY-like"/>
    <property type="match status" value="1"/>
</dbReference>
<comment type="caution">
    <text evidence="4">The sequence shown here is derived from an EMBL/GenBank/DDBJ whole genome shotgun (WGS) entry which is preliminary data.</text>
</comment>
<dbReference type="AlphaFoldDB" id="A0A562RLB6"/>
<dbReference type="Proteomes" id="UP000318431">
    <property type="component" value="Unassembled WGS sequence"/>
</dbReference>
<dbReference type="EMBL" id="VLLB01000001">
    <property type="protein sequence ID" value="TWI69821.1"/>
    <property type="molecule type" value="Genomic_DNA"/>
</dbReference>
<reference evidence="4 5" key="1">
    <citation type="journal article" date="2015" name="Stand. Genomic Sci.">
        <title>Genomic Encyclopedia of Bacterial and Archaeal Type Strains, Phase III: the genomes of soil and plant-associated and newly described type strains.</title>
        <authorList>
            <person name="Whitman W.B."/>
            <person name="Woyke T."/>
            <person name="Klenk H.P."/>
            <person name="Zhou Y."/>
            <person name="Lilburn T.G."/>
            <person name="Beck B.J."/>
            <person name="De Vos P."/>
            <person name="Vandamme P."/>
            <person name="Eisen J.A."/>
            <person name="Garrity G."/>
            <person name="Hugenholtz P."/>
            <person name="Kyrpides N.C."/>
        </authorList>
    </citation>
    <scope>NUCLEOTIDE SEQUENCE [LARGE SCALE GENOMIC DNA]</scope>
    <source>
        <strain evidence="4 5">CGMCC 1.10822</strain>
    </source>
</reference>
<proteinExistence type="predicted"/>
<dbReference type="InterPro" id="IPR011006">
    <property type="entry name" value="CheY-like_superfamily"/>
</dbReference>
<organism evidence="4 5">
    <name type="scientific">Pseudoduganella lurida</name>
    <dbReference type="NCBI Taxonomy" id="1036180"/>
    <lineage>
        <taxon>Bacteria</taxon>
        <taxon>Pseudomonadati</taxon>
        <taxon>Pseudomonadota</taxon>
        <taxon>Betaproteobacteria</taxon>
        <taxon>Burkholderiales</taxon>
        <taxon>Oxalobacteraceae</taxon>
        <taxon>Telluria group</taxon>
        <taxon>Pseudoduganella</taxon>
    </lineage>
</organism>
<keyword evidence="5" id="KW-1185">Reference proteome</keyword>
<evidence type="ECO:0000256" key="2">
    <source>
        <dbReference type="PROSITE-ProRule" id="PRU00169"/>
    </source>
</evidence>
<feature type="domain" description="Response regulatory" evidence="3">
    <location>
        <begin position="6"/>
        <end position="121"/>
    </location>
</feature>
<dbReference type="OrthoDB" id="5421695at2"/>
<name>A0A562RLB6_9BURK</name>
<feature type="modified residue" description="4-aspartylphosphate" evidence="2">
    <location>
        <position position="55"/>
    </location>
</feature>
<dbReference type="RefSeq" id="WP_158643082.1">
    <property type="nucleotide sequence ID" value="NZ_VLLB01000001.1"/>
</dbReference>
<gene>
    <name evidence="4" type="ORF">IP91_00894</name>
</gene>
<evidence type="ECO:0000256" key="1">
    <source>
        <dbReference type="ARBA" id="ARBA00022553"/>
    </source>
</evidence>
<evidence type="ECO:0000313" key="5">
    <source>
        <dbReference type="Proteomes" id="UP000318431"/>
    </source>
</evidence>
<dbReference type="PANTHER" id="PTHR44591:SF3">
    <property type="entry name" value="RESPONSE REGULATORY DOMAIN-CONTAINING PROTEIN"/>
    <property type="match status" value="1"/>
</dbReference>
<dbReference type="SMART" id="SM00448">
    <property type="entry name" value="REC"/>
    <property type="match status" value="1"/>
</dbReference>
<dbReference type="Gene3D" id="3.40.50.2300">
    <property type="match status" value="1"/>
</dbReference>
<dbReference type="Pfam" id="PF00072">
    <property type="entry name" value="Response_reg"/>
    <property type="match status" value="1"/>
</dbReference>
<dbReference type="PROSITE" id="PS50110">
    <property type="entry name" value="RESPONSE_REGULATORY"/>
    <property type="match status" value="1"/>
</dbReference>
<accession>A0A562RLB6</accession>
<protein>
    <submittedName>
        <fullName evidence="4">Response regulator receiver domain-containing protein</fullName>
    </submittedName>
</protein>
<evidence type="ECO:0000259" key="3">
    <source>
        <dbReference type="PROSITE" id="PS50110"/>
    </source>
</evidence>
<keyword evidence="1 2" id="KW-0597">Phosphoprotein</keyword>
<sequence>MPTSPRILVVDDNRDASDSLAELLMFKGFDTHVAYGGAQALNFAARHHPDIIFLDINMPEVDGYLVAGALRELLASSAYIVALTAYNDAETLARVKTSGFDEHIAKPAPFASILRVIAEHNPRQRS</sequence>
<dbReference type="PANTHER" id="PTHR44591">
    <property type="entry name" value="STRESS RESPONSE REGULATOR PROTEIN 1"/>
    <property type="match status" value="1"/>
</dbReference>
<evidence type="ECO:0000313" key="4">
    <source>
        <dbReference type="EMBL" id="TWI69821.1"/>
    </source>
</evidence>
<dbReference type="InterPro" id="IPR050595">
    <property type="entry name" value="Bact_response_regulator"/>
</dbReference>
<dbReference type="GO" id="GO:0000160">
    <property type="term" value="P:phosphorelay signal transduction system"/>
    <property type="evidence" value="ECO:0007669"/>
    <property type="project" value="InterPro"/>
</dbReference>
<dbReference type="InterPro" id="IPR001789">
    <property type="entry name" value="Sig_transdc_resp-reg_receiver"/>
</dbReference>